<comment type="caution">
    <text evidence="1">The sequence shown here is derived from an EMBL/GenBank/DDBJ whole genome shotgun (WGS) entry which is preliminary data.</text>
</comment>
<evidence type="ECO:0000313" key="2">
    <source>
        <dbReference type="Proteomes" id="UP000838756"/>
    </source>
</evidence>
<protein>
    <submittedName>
        <fullName evidence="1">Jg11145 protein</fullName>
    </submittedName>
</protein>
<dbReference type="EMBL" id="CAKXAJ010025255">
    <property type="protein sequence ID" value="CAH2237172.1"/>
    <property type="molecule type" value="Genomic_DNA"/>
</dbReference>
<gene>
    <name evidence="1" type="primary">jg11145</name>
    <name evidence="1" type="ORF">PAEG_LOCUS14476</name>
</gene>
<dbReference type="OrthoDB" id="10002384at2759"/>
<dbReference type="AlphaFoldDB" id="A0A8S4RM47"/>
<reference evidence="1" key="1">
    <citation type="submission" date="2022-03" db="EMBL/GenBank/DDBJ databases">
        <authorList>
            <person name="Lindestad O."/>
        </authorList>
    </citation>
    <scope>NUCLEOTIDE SEQUENCE</scope>
</reference>
<sequence>MSKTNKTSPKTIYCERYKRHLRAFNSFDQNDCRTVKKVIVSKKICSSKGEKSFSTGVISSYNGSAMATTKKTARSDVIFDQNTTCNSKIDYCKKCGDVASNTEVNSKSNSNRSQKKLQKLSKHNYNDNIWTKATTSNTNKSSIKNKCDSKPLQQYYRNEKFNQSTDSFLAAGDNIKKTSKESLNTIIEKPEKISGSRSTIFQIYPENYEEELGFIDPADNENIKRLRLFRKNNYFECHSVKSRLCSKGSVTSLNKHKCLYRFYLNDRLFPVPLNTDHQENIRCIECQLPLENNNENSQINGTVQAKVKLNGEIQDMLLMLPVKKSLIVKERRKVLPVNKDYESLYFGIIKLNLNGDSKFNRNLPSDSLALRYQKGYKELTETKKYEYDSIGKDDIIII</sequence>
<name>A0A8S4RM47_9NEOP</name>
<accession>A0A8S4RM47</accession>
<dbReference type="Proteomes" id="UP000838756">
    <property type="component" value="Unassembled WGS sequence"/>
</dbReference>
<proteinExistence type="predicted"/>
<evidence type="ECO:0000313" key="1">
    <source>
        <dbReference type="EMBL" id="CAH2237172.1"/>
    </source>
</evidence>
<organism evidence="1 2">
    <name type="scientific">Pararge aegeria aegeria</name>
    <dbReference type="NCBI Taxonomy" id="348720"/>
    <lineage>
        <taxon>Eukaryota</taxon>
        <taxon>Metazoa</taxon>
        <taxon>Ecdysozoa</taxon>
        <taxon>Arthropoda</taxon>
        <taxon>Hexapoda</taxon>
        <taxon>Insecta</taxon>
        <taxon>Pterygota</taxon>
        <taxon>Neoptera</taxon>
        <taxon>Endopterygota</taxon>
        <taxon>Lepidoptera</taxon>
        <taxon>Glossata</taxon>
        <taxon>Ditrysia</taxon>
        <taxon>Papilionoidea</taxon>
        <taxon>Nymphalidae</taxon>
        <taxon>Satyrinae</taxon>
        <taxon>Satyrini</taxon>
        <taxon>Parargina</taxon>
        <taxon>Pararge</taxon>
    </lineage>
</organism>
<keyword evidence="2" id="KW-1185">Reference proteome</keyword>